<keyword evidence="2" id="KW-0597">Phosphoprotein</keyword>
<keyword evidence="10" id="KW-1185">Reference proteome</keyword>
<feature type="compositionally biased region" description="Low complexity" evidence="6">
    <location>
        <begin position="328"/>
        <end position="362"/>
    </location>
</feature>
<feature type="transmembrane region" description="Helical" evidence="7">
    <location>
        <begin position="37"/>
        <end position="58"/>
    </location>
</feature>
<dbReference type="GO" id="GO:0016020">
    <property type="term" value="C:membrane"/>
    <property type="evidence" value="ECO:0007669"/>
    <property type="project" value="UniProtKB-SubCell"/>
</dbReference>
<feature type="region of interest" description="Disordered" evidence="6">
    <location>
        <begin position="174"/>
        <end position="211"/>
    </location>
</feature>
<evidence type="ECO:0000256" key="7">
    <source>
        <dbReference type="SAM" id="Phobius"/>
    </source>
</evidence>
<dbReference type="RefSeq" id="WP_152235451.1">
    <property type="nucleotide sequence ID" value="NZ_JBHSKZ010000007.1"/>
</dbReference>
<comment type="subcellular location">
    <subcellularLocation>
        <location evidence="1">Membrane</location>
        <topology evidence="1">Multi-pass membrane protein</topology>
    </subcellularLocation>
</comment>
<dbReference type="EMBL" id="WBVT01000056">
    <property type="protein sequence ID" value="KAB7788996.1"/>
    <property type="molecule type" value="Genomic_DNA"/>
</dbReference>
<feature type="compositionally biased region" description="Pro residues" evidence="6">
    <location>
        <begin position="389"/>
        <end position="404"/>
    </location>
</feature>
<feature type="compositionally biased region" description="Basic and acidic residues" evidence="6">
    <location>
        <begin position="277"/>
        <end position="286"/>
    </location>
</feature>
<evidence type="ECO:0000256" key="4">
    <source>
        <dbReference type="ARBA" id="ARBA00022989"/>
    </source>
</evidence>
<evidence type="ECO:0000256" key="5">
    <source>
        <dbReference type="ARBA" id="ARBA00023136"/>
    </source>
</evidence>
<accession>A0A6I1GH39</accession>
<dbReference type="Proteomes" id="UP000441772">
    <property type="component" value="Unassembled WGS sequence"/>
</dbReference>
<dbReference type="InterPro" id="IPR000253">
    <property type="entry name" value="FHA_dom"/>
</dbReference>
<name>A0A6I1GH39_9BIFI</name>
<dbReference type="InterPro" id="IPR010432">
    <property type="entry name" value="RDD"/>
</dbReference>
<evidence type="ECO:0000256" key="3">
    <source>
        <dbReference type="ARBA" id="ARBA00022692"/>
    </source>
</evidence>
<organism evidence="9 10">
    <name type="scientific">Bifidobacterium leontopitheci</name>
    <dbReference type="NCBI Taxonomy" id="2650774"/>
    <lineage>
        <taxon>Bacteria</taxon>
        <taxon>Bacillati</taxon>
        <taxon>Actinomycetota</taxon>
        <taxon>Actinomycetes</taxon>
        <taxon>Bifidobacteriales</taxon>
        <taxon>Bifidobacteriaceae</taxon>
        <taxon>Bifidobacterium</taxon>
    </lineage>
</organism>
<gene>
    <name evidence="9" type="ORF">F7D09_2053</name>
</gene>
<comment type="caution">
    <text evidence="9">The sequence shown here is derived from an EMBL/GenBank/DDBJ whole genome shotgun (WGS) entry which is preliminary data.</text>
</comment>
<feature type="compositionally biased region" description="Low complexity" evidence="6">
    <location>
        <begin position="369"/>
        <end position="388"/>
    </location>
</feature>
<evidence type="ECO:0000313" key="9">
    <source>
        <dbReference type="EMBL" id="KAB7788996.1"/>
    </source>
</evidence>
<reference evidence="9 10" key="1">
    <citation type="submission" date="2019-09" db="EMBL/GenBank/DDBJ databases">
        <title>Characterization of the phylogenetic diversity of two novel species belonging to the genus Bifidobacterium: Bifidobacterium cebidarum sp. nov. and Bifidobacterium leontopitheci sp. nov.</title>
        <authorList>
            <person name="Lugli G.A."/>
            <person name="Duranti S."/>
            <person name="Milani C."/>
            <person name="Turroni F."/>
            <person name="Ventura M."/>
        </authorList>
    </citation>
    <scope>NUCLEOTIDE SEQUENCE [LARGE SCALE GENOMIC DNA]</scope>
    <source>
        <strain evidence="9 10">LMG 31471</strain>
    </source>
</reference>
<dbReference type="Pfam" id="PF00498">
    <property type="entry name" value="FHA"/>
    <property type="match status" value="1"/>
</dbReference>
<evidence type="ECO:0000256" key="6">
    <source>
        <dbReference type="SAM" id="MobiDB-lite"/>
    </source>
</evidence>
<dbReference type="InterPro" id="IPR008984">
    <property type="entry name" value="SMAD_FHA_dom_sf"/>
</dbReference>
<feature type="domain" description="FHA" evidence="8">
    <location>
        <begin position="442"/>
        <end position="499"/>
    </location>
</feature>
<protein>
    <submittedName>
        <fullName evidence="9">TransRDD family protein</fullName>
    </submittedName>
</protein>
<evidence type="ECO:0000313" key="10">
    <source>
        <dbReference type="Proteomes" id="UP000441772"/>
    </source>
</evidence>
<feature type="compositionally biased region" description="Low complexity" evidence="6">
    <location>
        <begin position="259"/>
        <end position="272"/>
    </location>
</feature>
<dbReference type="PROSITE" id="PS50006">
    <property type="entry name" value="FHA_DOMAIN"/>
    <property type="match status" value="1"/>
</dbReference>
<feature type="region of interest" description="Disordered" evidence="6">
    <location>
        <begin position="259"/>
        <end position="417"/>
    </location>
</feature>
<evidence type="ECO:0000256" key="2">
    <source>
        <dbReference type="ARBA" id="ARBA00022553"/>
    </source>
</evidence>
<dbReference type="CDD" id="cd00060">
    <property type="entry name" value="FHA"/>
    <property type="match status" value="1"/>
</dbReference>
<dbReference type="AlphaFoldDB" id="A0A6I1GH39"/>
<keyword evidence="3 7" id="KW-0812">Transmembrane</keyword>
<dbReference type="SUPFAM" id="SSF49879">
    <property type="entry name" value="SMAD/FHA domain"/>
    <property type="match status" value="1"/>
</dbReference>
<keyword evidence="4 7" id="KW-1133">Transmembrane helix</keyword>
<sequence>MTAYAYAAQPAARPAASVEPQPVVGAGFGYAPAGRRVAATLIDIAFVAMVTLAAFLLGGRSLPFTVVCAVQAMAVEWGWEAGRGRTVGKAIMGLRVVRAAADIDDAKAGLLPPGPWHALARTVTTVVASALAVVGAVAVEWTSSADPVRHRGIQDRFSGTSVIDARVRYVVPQSDSDGIGDNTGTDMADYDSDVNGNTSDGVSGRTGHGNVGVPAVSDEVVMGDAIDSILPVAASDRKAPVPQPFTSATAAAASVPPAAAPVVPSSSRPAAAGLPHDTGRSHDTRHSYGRGKPVGADGSGNAVSPRNAGRNATSIPTPHAAEGSRSSNRTATPPAARSASAPRTPAVPRVPASPAASRRAAAPRPPHRAAPSNAHPMPLPTAPSAAPVPSLPTPAAPTPGPPSPAAAVRTPPDMPSAGTAKQVAVIYFENGRGIHLDIPSRAVLGRKPASDDPNDVLVPVPDTTGTMSRSHALLEITAGRMWVTDLGSTNGSEVFGEDGATTRLAPHARTEIPFGTRVFLGNTAVSVSLLKNREKK</sequence>
<dbReference type="Pfam" id="PF06271">
    <property type="entry name" value="RDD"/>
    <property type="match status" value="1"/>
</dbReference>
<evidence type="ECO:0000259" key="8">
    <source>
        <dbReference type="PROSITE" id="PS50006"/>
    </source>
</evidence>
<keyword evidence="5 7" id="KW-0472">Membrane</keyword>
<dbReference type="Gene3D" id="2.60.200.20">
    <property type="match status" value="1"/>
</dbReference>
<evidence type="ECO:0000256" key="1">
    <source>
        <dbReference type="ARBA" id="ARBA00004141"/>
    </source>
</evidence>
<proteinExistence type="predicted"/>